<name>A0A401H1L4_9APHY</name>
<accession>A0A401H1L4</accession>
<evidence type="ECO:0000313" key="2">
    <source>
        <dbReference type="Proteomes" id="UP000287166"/>
    </source>
</evidence>
<sequence length="283" mass="32222">MTTTGIQARSRSLESFPIELLYEIQYYALSSSLPLTSKHFYAVFKSAPSSFHAQYLVGRYFHSERTTARRTTGLFTTVLRYPICSQEVLEAVVRSKFDEVSYPRGRKGVVIELPRRLFRTLAPRTLGGQGKPNHSNWSENDTPLPFLRYLYDHPRLPPPFIDSYDGYALTKAVYAGFIPLVRFLLAHGASPAYKDGIAVMVAIRRKDLALVRMLVERDHRGVNEQRTSCTGKGKRRKLGDRVRVNPQMLKAAVKCDARDIVEYLMREKGCIPDMQTVLLMGSR</sequence>
<keyword evidence="2" id="KW-1185">Reference proteome</keyword>
<dbReference type="InterPro" id="IPR036770">
    <property type="entry name" value="Ankyrin_rpt-contain_sf"/>
</dbReference>
<dbReference type="InParanoid" id="A0A401H1L4"/>
<evidence type="ECO:0000313" key="1">
    <source>
        <dbReference type="EMBL" id="GBE88283.1"/>
    </source>
</evidence>
<comment type="caution">
    <text evidence="1">The sequence shown here is derived from an EMBL/GenBank/DDBJ whole genome shotgun (WGS) entry which is preliminary data.</text>
</comment>
<dbReference type="STRING" id="139825.A0A401H1L4"/>
<dbReference type="OrthoDB" id="539213at2759"/>
<gene>
    <name evidence="1" type="ORF">SCP_1300980</name>
</gene>
<dbReference type="Proteomes" id="UP000287166">
    <property type="component" value="Unassembled WGS sequence"/>
</dbReference>
<reference evidence="1 2" key="1">
    <citation type="journal article" date="2018" name="Sci. Rep.">
        <title>Genome sequence of the cauliflower mushroom Sparassis crispa (Hanabiratake) and its association with beneficial usage.</title>
        <authorList>
            <person name="Kiyama R."/>
            <person name="Furutani Y."/>
            <person name="Kawaguchi K."/>
            <person name="Nakanishi T."/>
        </authorList>
    </citation>
    <scope>NUCLEOTIDE SEQUENCE [LARGE SCALE GENOMIC DNA]</scope>
</reference>
<proteinExistence type="predicted"/>
<dbReference type="Gene3D" id="1.25.40.20">
    <property type="entry name" value="Ankyrin repeat-containing domain"/>
    <property type="match status" value="1"/>
</dbReference>
<protein>
    <submittedName>
        <fullName evidence="1">Uncharacterized protein</fullName>
    </submittedName>
</protein>
<dbReference type="EMBL" id="BFAD01000013">
    <property type="protein sequence ID" value="GBE88283.1"/>
    <property type="molecule type" value="Genomic_DNA"/>
</dbReference>
<organism evidence="1 2">
    <name type="scientific">Sparassis crispa</name>
    <dbReference type="NCBI Taxonomy" id="139825"/>
    <lineage>
        <taxon>Eukaryota</taxon>
        <taxon>Fungi</taxon>
        <taxon>Dikarya</taxon>
        <taxon>Basidiomycota</taxon>
        <taxon>Agaricomycotina</taxon>
        <taxon>Agaricomycetes</taxon>
        <taxon>Polyporales</taxon>
        <taxon>Sparassidaceae</taxon>
        <taxon>Sparassis</taxon>
    </lineage>
</organism>
<dbReference type="GeneID" id="38785200"/>
<dbReference type="RefSeq" id="XP_027619196.1">
    <property type="nucleotide sequence ID" value="XM_027763395.1"/>
</dbReference>
<dbReference type="SUPFAM" id="SSF48403">
    <property type="entry name" value="Ankyrin repeat"/>
    <property type="match status" value="1"/>
</dbReference>
<dbReference type="AlphaFoldDB" id="A0A401H1L4"/>